<dbReference type="GO" id="GO:0008237">
    <property type="term" value="F:metallopeptidase activity"/>
    <property type="evidence" value="ECO:0007669"/>
    <property type="project" value="UniProtKB-KW"/>
</dbReference>
<evidence type="ECO:0000256" key="9">
    <source>
        <dbReference type="ARBA" id="ARBA00022989"/>
    </source>
</evidence>
<dbReference type="PROSITE" id="PS51371">
    <property type="entry name" value="CBS"/>
    <property type="match status" value="1"/>
</dbReference>
<dbReference type="PANTHER" id="PTHR39188:SF3">
    <property type="entry name" value="STAGE IV SPORULATION PROTEIN FB"/>
    <property type="match status" value="1"/>
</dbReference>
<evidence type="ECO:0000256" key="13">
    <source>
        <dbReference type="SAM" id="Phobius"/>
    </source>
</evidence>
<name>A0A2L1U3I8_9BACL</name>
<dbReference type="InterPro" id="IPR046342">
    <property type="entry name" value="CBS_dom_sf"/>
</dbReference>
<dbReference type="InterPro" id="IPR008915">
    <property type="entry name" value="Peptidase_M50"/>
</dbReference>
<organism evidence="15 17">
    <name type="scientific">Paenibacillus larvae subsp. larvae</name>
    <dbReference type="NCBI Taxonomy" id="147375"/>
    <lineage>
        <taxon>Bacteria</taxon>
        <taxon>Bacillati</taxon>
        <taxon>Bacillota</taxon>
        <taxon>Bacilli</taxon>
        <taxon>Bacillales</taxon>
        <taxon>Paenibacillaceae</taxon>
        <taxon>Paenibacillus</taxon>
    </lineage>
</organism>
<evidence type="ECO:0000313" key="16">
    <source>
        <dbReference type="EMBL" id="QHZ52923.1"/>
    </source>
</evidence>
<dbReference type="GO" id="GO:0046872">
    <property type="term" value="F:metal ion binding"/>
    <property type="evidence" value="ECO:0007669"/>
    <property type="project" value="UniProtKB-KW"/>
</dbReference>
<dbReference type="GeneID" id="64219917"/>
<keyword evidence="11 13" id="KW-0472">Membrane</keyword>
<keyword evidence="9 13" id="KW-1133">Transmembrane helix</keyword>
<dbReference type="InterPro" id="IPR000644">
    <property type="entry name" value="CBS_dom"/>
</dbReference>
<evidence type="ECO:0000256" key="11">
    <source>
        <dbReference type="ARBA" id="ARBA00023136"/>
    </source>
</evidence>
<feature type="transmembrane region" description="Helical" evidence="13">
    <location>
        <begin position="113"/>
        <end position="135"/>
    </location>
</feature>
<reference evidence="15 18" key="2">
    <citation type="journal article" date="2020" name="Int. J. Med. Microbiol.">
        <title>Discovery of Paenibacillus larvae ERIC V: Phenotypic and genomic comparison to genotypes ERIC I-IV reveal different inventories of virulence factors which correlate with epidemiological prevalences of American Foulbrood.</title>
        <authorList>
            <person name="Beims H."/>
            <person name="Bunk B."/>
            <person name="Erler S."/>
            <person name="Mohr K.I."/>
            <person name="Sproer C."/>
            <person name="Pradella S."/>
            <person name="Gunther G."/>
            <person name="Rohde M."/>
            <person name="von der Ohe W."/>
            <person name="Steinert M."/>
        </authorList>
    </citation>
    <scope>NUCLEOTIDE SEQUENCE</scope>
    <source>
        <strain evidence="15">Eric_III</strain>
        <strain evidence="16">Eric_V</strain>
    </source>
</reference>
<keyword evidence="12" id="KW-0129">CBS domain</keyword>
<keyword evidence="7" id="KW-0378">Hydrolase</keyword>
<comment type="similarity">
    <text evidence="3">Belongs to the peptidase M50B family.</text>
</comment>
<feature type="transmembrane region" description="Helical" evidence="13">
    <location>
        <begin position="82"/>
        <end position="101"/>
    </location>
</feature>
<sequence>MIKWQGTAYRFHPLFTLVLLFSVITGFFIEAITLFGIVLVHELGHVVCAKALGWRVMEVQLLPFGGVAVVDEWGGVSARDELLVAAAGPLQHVWMIGLAWLGQHISADSSGWWNYFIQANILIGLFNLLPVLPLDGGKILQGLFSYIMAYEQAIRITMRISFGLSLLMIGFALFFAAQGQIHLNLLMIGAFLLYSNWMGYRHVPYQFVRFLMKRGERTELLMNKGVMAQPLLVRKQQPIKDILKMFMKEKYHFIYVIGDQGQIHAILPEQRLIDAYFHNSKPGSAVSDLFM</sequence>
<evidence type="ECO:0000256" key="8">
    <source>
        <dbReference type="ARBA" id="ARBA00022833"/>
    </source>
</evidence>
<evidence type="ECO:0000256" key="5">
    <source>
        <dbReference type="ARBA" id="ARBA00022692"/>
    </source>
</evidence>
<feature type="transmembrane region" description="Helical" evidence="13">
    <location>
        <begin position="12"/>
        <end position="40"/>
    </location>
</feature>
<evidence type="ECO:0000259" key="14">
    <source>
        <dbReference type="PROSITE" id="PS51371"/>
    </source>
</evidence>
<keyword evidence="5 13" id="KW-0812">Transmembrane</keyword>
<dbReference type="CDD" id="cd06161">
    <property type="entry name" value="S2P-M50_SpoIVFB"/>
    <property type="match status" value="1"/>
</dbReference>
<accession>A0A8B6WWZ5</accession>
<reference evidence="17" key="1">
    <citation type="submission" date="2017-02" db="EMBL/GenBank/DDBJ databases">
        <title>Delineation of Paenibacillus larvae strains originating from foulbrood outbreaks.</title>
        <authorList>
            <person name="Beims H."/>
            <person name="Bunk B."/>
            <person name="Sproeer C."/>
            <person name="Mohr K.I."/>
            <person name="Pradella S."/>
            <person name="Guenther G."/>
            <person name="Rohde M."/>
            <person name="von der Ohe W."/>
            <person name="Steinert M."/>
        </authorList>
    </citation>
    <scope>NUCLEOTIDE SEQUENCE [LARGE SCALE GENOMIC DNA]</scope>
    <source>
        <strain evidence="17">Eric_III</strain>
    </source>
</reference>
<dbReference type="STRING" id="147375.BXP28_09875"/>
<evidence type="ECO:0000256" key="1">
    <source>
        <dbReference type="ARBA" id="ARBA00001947"/>
    </source>
</evidence>
<evidence type="ECO:0000256" key="6">
    <source>
        <dbReference type="ARBA" id="ARBA00022723"/>
    </source>
</evidence>
<accession>A0A2L1U3I8</accession>
<dbReference type="PANTHER" id="PTHR39188">
    <property type="entry name" value="MEMBRANE-ASSOCIATED ZINC METALLOPROTEASE M50B"/>
    <property type="match status" value="1"/>
</dbReference>
<gene>
    <name evidence="15" type="ORF">ERICIII_03394</name>
    <name evidence="16" type="ORF">ERICV_03828</name>
</gene>
<feature type="transmembrane region" description="Helical" evidence="13">
    <location>
        <begin position="156"/>
        <end position="175"/>
    </location>
</feature>
<keyword evidence="4" id="KW-0645">Protease</keyword>
<evidence type="ECO:0000256" key="4">
    <source>
        <dbReference type="ARBA" id="ARBA00022670"/>
    </source>
</evidence>
<evidence type="ECO:0000256" key="10">
    <source>
        <dbReference type="ARBA" id="ARBA00023049"/>
    </source>
</evidence>
<dbReference type="GO" id="GO:0006508">
    <property type="term" value="P:proteolysis"/>
    <property type="evidence" value="ECO:0007669"/>
    <property type="project" value="UniProtKB-KW"/>
</dbReference>
<comment type="subcellular location">
    <subcellularLocation>
        <location evidence="2">Membrane</location>
        <topology evidence="2">Multi-pass membrane protein</topology>
    </subcellularLocation>
</comment>
<dbReference type="Proteomes" id="UP000239833">
    <property type="component" value="Chromosome"/>
</dbReference>
<evidence type="ECO:0000313" key="15">
    <source>
        <dbReference type="EMBL" id="AVF27505.1"/>
    </source>
</evidence>
<evidence type="ECO:0000313" key="18">
    <source>
        <dbReference type="Proteomes" id="UP000464330"/>
    </source>
</evidence>
<keyword evidence="8" id="KW-0862">Zinc</keyword>
<feature type="domain" description="CBS" evidence="14">
    <location>
        <begin position="222"/>
        <end position="282"/>
    </location>
</feature>
<evidence type="ECO:0000256" key="3">
    <source>
        <dbReference type="ARBA" id="ARBA00007931"/>
    </source>
</evidence>
<evidence type="ECO:0000256" key="12">
    <source>
        <dbReference type="PROSITE-ProRule" id="PRU00703"/>
    </source>
</evidence>
<feature type="transmembrane region" description="Helical" evidence="13">
    <location>
        <begin position="181"/>
        <end position="200"/>
    </location>
</feature>
<dbReference type="GO" id="GO:0016020">
    <property type="term" value="C:membrane"/>
    <property type="evidence" value="ECO:0007669"/>
    <property type="project" value="UniProtKB-SubCell"/>
</dbReference>
<dbReference type="RefSeq" id="WP_023482973.1">
    <property type="nucleotide sequence ID" value="NZ_CP019651.1"/>
</dbReference>
<comment type="cofactor">
    <cofactor evidence="1">
        <name>Zn(2+)</name>
        <dbReference type="ChEBI" id="CHEBI:29105"/>
    </cofactor>
</comment>
<proteinExistence type="inferred from homology"/>
<keyword evidence="10" id="KW-0482">Metalloprotease</keyword>
<keyword evidence="6" id="KW-0479">Metal-binding</keyword>
<dbReference type="Proteomes" id="UP000464330">
    <property type="component" value="Chromosome"/>
</dbReference>
<dbReference type="AlphaFoldDB" id="A0A2L1U3I8"/>
<dbReference type="Pfam" id="PF02163">
    <property type="entry name" value="Peptidase_M50"/>
    <property type="match status" value="1"/>
</dbReference>
<accession>A0A6C0QW91</accession>
<evidence type="ECO:0000256" key="7">
    <source>
        <dbReference type="ARBA" id="ARBA00022801"/>
    </source>
</evidence>
<dbReference type="SUPFAM" id="SSF54631">
    <property type="entry name" value="CBS-domain pair"/>
    <property type="match status" value="1"/>
</dbReference>
<evidence type="ECO:0000256" key="2">
    <source>
        <dbReference type="ARBA" id="ARBA00004141"/>
    </source>
</evidence>
<dbReference type="EMBL" id="CP019655">
    <property type="protein sequence ID" value="AVF27505.1"/>
    <property type="molecule type" value="Genomic_DNA"/>
</dbReference>
<protein>
    <submittedName>
        <fullName evidence="15">Peptidase, M50 family</fullName>
    </submittedName>
</protein>
<evidence type="ECO:0000313" key="17">
    <source>
        <dbReference type="Proteomes" id="UP000239833"/>
    </source>
</evidence>
<dbReference type="EMBL" id="CP019717">
    <property type="protein sequence ID" value="QHZ52923.1"/>
    <property type="molecule type" value="Genomic_DNA"/>
</dbReference>